<dbReference type="AlphaFoldDB" id="A0AAW0CHY2"/>
<gene>
    <name evidence="1" type="ORF">VNI00_011310</name>
</gene>
<dbReference type="InterPro" id="IPR059179">
    <property type="entry name" value="MLKL-like_MCAfunc"/>
</dbReference>
<proteinExistence type="predicted"/>
<sequence>MEVRARLDALSTSSSSSKEKKDLELVETWLEDLNQAFPGHTTDAAPCVLFYTVLEGYITKPNSAQPQRTTSSRAITVVDHTARTLAVIGEAVPGAAPLKGVGAALERIAELAKTAKRNKDEATRLSKHAESIKQLLVDNLGSAPTVDKEIERDLRAFEAALNAILCDLERFQKPKGKRLQAFVFAKDRKDELRGLQQRLDDAFKAFLTANTMALRLGMARLEARTSSVCQTPDDSQKAEKKLAKEGSDWTTALIPVFPFSIQGPRAGFLLPSGNDYAIS</sequence>
<protein>
    <submittedName>
        <fullName evidence="1">Uncharacterized protein</fullName>
    </submittedName>
</protein>
<dbReference type="Proteomes" id="UP001383192">
    <property type="component" value="Unassembled WGS sequence"/>
</dbReference>
<reference evidence="1 2" key="1">
    <citation type="submission" date="2024-01" db="EMBL/GenBank/DDBJ databases">
        <title>A draft genome for a cacao thread blight-causing isolate of Paramarasmius palmivorus.</title>
        <authorList>
            <person name="Baruah I.K."/>
            <person name="Bukari Y."/>
            <person name="Amoako-Attah I."/>
            <person name="Meinhardt L.W."/>
            <person name="Bailey B.A."/>
            <person name="Cohen S.P."/>
        </authorList>
    </citation>
    <scope>NUCLEOTIDE SEQUENCE [LARGE SCALE GENOMIC DNA]</scope>
    <source>
        <strain evidence="1 2">GH-12</strain>
    </source>
</reference>
<evidence type="ECO:0000313" key="2">
    <source>
        <dbReference type="Proteomes" id="UP001383192"/>
    </source>
</evidence>
<dbReference type="GO" id="GO:0007166">
    <property type="term" value="P:cell surface receptor signaling pathway"/>
    <property type="evidence" value="ECO:0007669"/>
    <property type="project" value="InterPro"/>
</dbReference>
<dbReference type="Gene3D" id="1.20.930.20">
    <property type="entry name" value="Adaptor protein Cbl, N-terminal domain"/>
    <property type="match status" value="1"/>
</dbReference>
<comment type="caution">
    <text evidence="1">The sequence shown here is derived from an EMBL/GenBank/DDBJ whole genome shotgun (WGS) entry which is preliminary data.</text>
</comment>
<dbReference type="InterPro" id="IPR036537">
    <property type="entry name" value="Adaptor_Cbl_N_dom_sf"/>
</dbReference>
<dbReference type="CDD" id="cd21037">
    <property type="entry name" value="MLKL_NTD"/>
    <property type="match status" value="1"/>
</dbReference>
<accession>A0AAW0CHY2</accession>
<name>A0AAW0CHY2_9AGAR</name>
<dbReference type="EMBL" id="JAYKXP010000048">
    <property type="protein sequence ID" value="KAK7037319.1"/>
    <property type="molecule type" value="Genomic_DNA"/>
</dbReference>
<evidence type="ECO:0000313" key="1">
    <source>
        <dbReference type="EMBL" id="KAK7037319.1"/>
    </source>
</evidence>
<keyword evidence="2" id="KW-1185">Reference proteome</keyword>
<organism evidence="1 2">
    <name type="scientific">Paramarasmius palmivorus</name>
    <dbReference type="NCBI Taxonomy" id="297713"/>
    <lineage>
        <taxon>Eukaryota</taxon>
        <taxon>Fungi</taxon>
        <taxon>Dikarya</taxon>
        <taxon>Basidiomycota</taxon>
        <taxon>Agaricomycotina</taxon>
        <taxon>Agaricomycetes</taxon>
        <taxon>Agaricomycetidae</taxon>
        <taxon>Agaricales</taxon>
        <taxon>Marasmiineae</taxon>
        <taxon>Marasmiaceae</taxon>
        <taxon>Paramarasmius</taxon>
    </lineage>
</organism>